<dbReference type="SUPFAM" id="SSF46548">
    <property type="entry name" value="alpha-helical ferredoxin"/>
    <property type="match status" value="1"/>
</dbReference>
<dbReference type="InterPro" id="IPR028261">
    <property type="entry name" value="DPD_II"/>
</dbReference>
<evidence type="ECO:0000256" key="3">
    <source>
        <dbReference type="ARBA" id="ARBA00023164"/>
    </source>
</evidence>
<dbReference type="Pfam" id="PF07992">
    <property type="entry name" value="Pyr_redox_2"/>
    <property type="match status" value="1"/>
</dbReference>
<gene>
    <name evidence="7" type="ORF">METZ01_LOCUS120199</name>
</gene>
<evidence type="ECO:0000256" key="2">
    <source>
        <dbReference type="ARBA" id="ARBA00023002"/>
    </source>
</evidence>
<dbReference type="InterPro" id="IPR036188">
    <property type="entry name" value="FAD/NAD-bd_sf"/>
</dbReference>
<dbReference type="SUPFAM" id="SSF51971">
    <property type="entry name" value="Nucleotide-binding domain"/>
    <property type="match status" value="2"/>
</dbReference>
<dbReference type="GO" id="GO:0006537">
    <property type="term" value="P:glutamate biosynthetic process"/>
    <property type="evidence" value="ECO:0007669"/>
    <property type="project" value="UniProtKB-KW"/>
</dbReference>
<proteinExistence type="predicted"/>
<dbReference type="PANTHER" id="PTHR43100">
    <property type="entry name" value="GLUTAMATE SYNTHASE [NADPH] SMALL CHAIN"/>
    <property type="match status" value="1"/>
</dbReference>
<dbReference type="InterPro" id="IPR023753">
    <property type="entry name" value="FAD/NAD-binding_dom"/>
</dbReference>
<keyword evidence="2" id="KW-0560">Oxidoreductase</keyword>
<feature type="domain" description="Dihydroprymidine dehydrogenase" evidence="6">
    <location>
        <begin position="16"/>
        <end position="124"/>
    </location>
</feature>
<evidence type="ECO:0000313" key="7">
    <source>
        <dbReference type="EMBL" id="SVA67345.1"/>
    </source>
</evidence>
<evidence type="ECO:0000259" key="6">
    <source>
        <dbReference type="Pfam" id="PF14691"/>
    </source>
</evidence>
<dbReference type="InterPro" id="IPR009051">
    <property type="entry name" value="Helical_ferredxn"/>
</dbReference>
<dbReference type="InterPro" id="IPR006005">
    <property type="entry name" value="Glut_synth_ssu1"/>
</dbReference>
<dbReference type="CDD" id="cd01653">
    <property type="entry name" value="GATase1"/>
    <property type="match status" value="1"/>
</dbReference>
<comment type="pathway">
    <text evidence="4">Amino-acid biosynthesis.</text>
</comment>
<evidence type="ECO:0000259" key="5">
    <source>
        <dbReference type="Pfam" id="PF07992"/>
    </source>
</evidence>
<organism evidence="7">
    <name type="scientific">marine metagenome</name>
    <dbReference type="NCBI Taxonomy" id="408172"/>
    <lineage>
        <taxon>unclassified sequences</taxon>
        <taxon>metagenomes</taxon>
        <taxon>ecological metagenomes</taxon>
    </lineage>
</organism>
<sequence length="492" mass="54558">METGRLTPQRRDKNHRITDWQEVYLKWDESDARKQAGRCMDCGVPFCNSGCPLGNLIPEFNDLIYQGNWEEAIQSLHATNNFPEFTGRICPAPCEASCTLSLNSDPVTIEMIEKQIGDHAWEQGWIKPEPASNKSDKNIAVVGSGPAGMAAAQQLARSGHAVTVFERNEYIGGLLTLGIPEFKLEKSIVDRRIEQMRQEGVDFQVNTNVGIDITHNELLTDYDAVCLSGGATVPRDLPVEGRELKGVHFAMEFLTQQNRKLKGKEFPPEEIIDVKNKKVVIIGGGDTGADCLGTSHRQGAGNIVQMEIMPRPSESRIETNPWPQWPTIFRTSNAHEEGGDRDFNVLTKRFIGDEDNNIKNLECVRVEWLKDKTDGRLNMKEIPGSNFTIEADAVFLAMGFLHPEHDGLLDALGVDYDSRGNVAANGSMQTNLSKVFACGDMQRGQSLVVHAIASGRRTARQIDIFLSGKSNLPKVRGYARPPMLAALQHYGK</sequence>
<dbReference type="Gene3D" id="1.10.1060.10">
    <property type="entry name" value="Alpha-helical ferredoxin"/>
    <property type="match status" value="1"/>
</dbReference>
<accession>A0A381XRK5</accession>
<feature type="domain" description="FAD/NAD(P)-binding" evidence="5">
    <location>
        <begin position="138"/>
        <end position="455"/>
    </location>
</feature>
<dbReference type="AlphaFoldDB" id="A0A381XRK5"/>
<dbReference type="PANTHER" id="PTHR43100:SF1">
    <property type="entry name" value="GLUTAMATE SYNTHASE [NADPH] SMALL CHAIN"/>
    <property type="match status" value="1"/>
</dbReference>
<dbReference type="GO" id="GO:0051536">
    <property type="term" value="F:iron-sulfur cluster binding"/>
    <property type="evidence" value="ECO:0007669"/>
    <property type="project" value="InterPro"/>
</dbReference>
<keyword evidence="1" id="KW-0028">Amino-acid biosynthesis</keyword>
<dbReference type="PRINTS" id="PR00419">
    <property type="entry name" value="ADXRDTASE"/>
</dbReference>
<dbReference type="GO" id="GO:0016639">
    <property type="term" value="F:oxidoreductase activity, acting on the CH-NH2 group of donors, NAD or NADP as acceptor"/>
    <property type="evidence" value="ECO:0007669"/>
    <property type="project" value="InterPro"/>
</dbReference>
<dbReference type="NCBIfam" id="TIGR01317">
    <property type="entry name" value="GOGAT_sm_gam"/>
    <property type="match status" value="1"/>
</dbReference>
<dbReference type="EMBL" id="UINC01016113">
    <property type="protein sequence ID" value="SVA67345.1"/>
    <property type="molecule type" value="Genomic_DNA"/>
</dbReference>
<dbReference type="InterPro" id="IPR051394">
    <property type="entry name" value="Glutamate_Synthase"/>
</dbReference>
<keyword evidence="3" id="KW-0314">Glutamate biosynthesis</keyword>
<reference evidence="7" key="1">
    <citation type="submission" date="2018-05" db="EMBL/GenBank/DDBJ databases">
        <authorList>
            <person name="Lanie J.A."/>
            <person name="Ng W.-L."/>
            <person name="Kazmierczak K.M."/>
            <person name="Andrzejewski T.M."/>
            <person name="Davidsen T.M."/>
            <person name="Wayne K.J."/>
            <person name="Tettelin H."/>
            <person name="Glass J.I."/>
            <person name="Rusch D."/>
            <person name="Podicherti R."/>
            <person name="Tsui H.-C.T."/>
            <person name="Winkler M.E."/>
        </authorList>
    </citation>
    <scope>NUCLEOTIDE SEQUENCE</scope>
</reference>
<evidence type="ECO:0000256" key="1">
    <source>
        <dbReference type="ARBA" id="ARBA00022605"/>
    </source>
</evidence>
<evidence type="ECO:0000256" key="4">
    <source>
        <dbReference type="ARBA" id="ARBA00029440"/>
    </source>
</evidence>
<protein>
    <recommendedName>
        <fullName evidence="8">4Fe-4S ferredoxin-type domain-containing protein</fullName>
    </recommendedName>
</protein>
<dbReference type="Gene3D" id="3.50.50.60">
    <property type="entry name" value="FAD/NAD(P)-binding domain"/>
    <property type="match status" value="2"/>
</dbReference>
<evidence type="ECO:0008006" key="8">
    <source>
        <dbReference type="Google" id="ProtNLM"/>
    </source>
</evidence>
<dbReference type="Pfam" id="PF14691">
    <property type="entry name" value="Fer4_20"/>
    <property type="match status" value="1"/>
</dbReference>
<name>A0A381XRK5_9ZZZZ</name>